<evidence type="ECO:0000313" key="3">
    <source>
        <dbReference type="Proteomes" id="UP000032679"/>
    </source>
</evidence>
<dbReference type="PANTHER" id="PTHR34853:SF1">
    <property type="entry name" value="LIPASE 5"/>
    <property type="match status" value="1"/>
</dbReference>
<keyword evidence="1" id="KW-0732">Signal</keyword>
<name>A0A0D6MLH0_9PROT</name>
<dbReference type="Pfam" id="PF03583">
    <property type="entry name" value="LIP"/>
    <property type="match status" value="1"/>
</dbReference>
<dbReference type="PANTHER" id="PTHR34853">
    <property type="match status" value="1"/>
</dbReference>
<protein>
    <recommendedName>
        <fullName evidence="4">Secretory lipase</fullName>
    </recommendedName>
</protein>
<accession>A0A0D6MLH0</accession>
<dbReference type="Gene3D" id="3.40.50.1820">
    <property type="entry name" value="alpha/beta hydrolase"/>
    <property type="match status" value="2"/>
</dbReference>
<dbReference type="EMBL" id="BALE01000024">
    <property type="protein sequence ID" value="GAN54539.1"/>
    <property type="molecule type" value="Genomic_DNA"/>
</dbReference>
<dbReference type="PROSITE" id="PS51257">
    <property type="entry name" value="PROKAR_LIPOPROTEIN"/>
    <property type="match status" value="1"/>
</dbReference>
<feature type="chain" id="PRO_5002308352" description="Secretory lipase" evidence="1">
    <location>
        <begin position="22"/>
        <end position="384"/>
    </location>
</feature>
<evidence type="ECO:0000313" key="2">
    <source>
        <dbReference type="EMBL" id="GAN54539.1"/>
    </source>
</evidence>
<feature type="signal peptide" evidence="1">
    <location>
        <begin position="1"/>
        <end position="21"/>
    </location>
</feature>
<dbReference type="GO" id="GO:0016042">
    <property type="term" value="P:lipid catabolic process"/>
    <property type="evidence" value="ECO:0007669"/>
    <property type="project" value="InterPro"/>
</dbReference>
<organism evidence="2 3">
    <name type="scientific">Tanticharoenia sakaeratensis NBRC 103193</name>
    <dbReference type="NCBI Taxonomy" id="1231623"/>
    <lineage>
        <taxon>Bacteria</taxon>
        <taxon>Pseudomonadati</taxon>
        <taxon>Pseudomonadota</taxon>
        <taxon>Alphaproteobacteria</taxon>
        <taxon>Acetobacterales</taxon>
        <taxon>Acetobacteraceae</taxon>
        <taxon>Tanticharoenia</taxon>
    </lineage>
</organism>
<evidence type="ECO:0008006" key="4">
    <source>
        <dbReference type="Google" id="ProtNLM"/>
    </source>
</evidence>
<sequence>MQQSVRLAALSLLALAGCAHEVPIPDLQGEGPAPGQRVSLTQQSSSLPGTTYKLVYRSQDALDPHKLVLVSAKVLLPPGAPPAGGWPVLAWAHGTTGLAITCAPSVQGIGVRQSEFYRTWLNHGFAVVATDYPGMGQPGHDLYLNARSEGAAVLDGVRAAQSAIAGVGQDVVIDGHSQGAQAAIAAAGMAPDYAPTLHIRGTIAVAPPYFNDDSGRTLFGTGRTARQFSPNVVYGLMLGASLGSADPSFDPQQAFRPRALAFYRRAQEECLGDFYGAVDHAGLTPANTFTPDAAQALAPALAWGRYPTLHLTQPLLLAIGTADIQIAPAEQKRLGADLCAAGTSVALHTYPGQGHSGALEKSMPDALRFAHAALSGDVGASTCR</sequence>
<evidence type="ECO:0000256" key="1">
    <source>
        <dbReference type="SAM" id="SignalP"/>
    </source>
</evidence>
<reference evidence="2 3" key="1">
    <citation type="submission" date="2012-10" db="EMBL/GenBank/DDBJ databases">
        <title>Genome sequencing of Tanticharoenia sakaeratensis NBRC 103193.</title>
        <authorList>
            <person name="Azuma Y."/>
            <person name="Hadano H."/>
            <person name="Hirakawa H."/>
            <person name="Matsushita K."/>
        </authorList>
    </citation>
    <scope>NUCLEOTIDE SEQUENCE [LARGE SCALE GENOMIC DNA]</scope>
    <source>
        <strain evidence="2 3">NBRC 103193</strain>
    </source>
</reference>
<dbReference type="Proteomes" id="UP000032679">
    <property type="component" value="Unassembled WGS sequence"/>
</dbReference>
<dbReference type="InterPro" id="IPR005152">
    <property type="entry name" value="Lipase_secreted"/>
</dbReference>
<dbReference type="RefSeq" id="WP_053053793.1">
    <property type="nucleotide sequence ID" value="NZ_BALE01000024.1"/>
</dbReference>
<dbReference type="PIRSF" id="PIRSF029171">
    <property type="entry name" value="Esterase_LipA"/>
    <property type="match status" value="1"/>
</dbReference>
<keyword evidence="3" id="KW-1185">Reference proteome</keyword>
<comment type="caution">
    <text evidence="2">The sequence shown here is derived from an EMBL/GenBank/DDBJ whole genome shotgun (WGS) entry which is preliminary data.</text>
</comment>
<dbReference type="InterPro" id="IPR029058">
    <property type="entry name" value="AB_hydrolase_fold"/>
</dbReference>
<dbReference type="OrthoDB" id="9955at2"/>
<gene>
    <name evidence="2" type="ORF">Tasa_024_005</name>
</gene>
<dbReference type="AlphaFoldDB" id="A0A0D6MLH0"/>
<dbReference type="STRING" id="1231623.Tasa_024_005"/>
<dbReference type="GO" id="GO:0004806">
    <property type="term" value="F:triacylglycerol lipase activity"/>
    <property type="evidence" value="ECO:0007669"/>
    <property type="project" value="InterPro"/>
</dbReference>
<dbReference type="SUPFAM" id="SSF53474">
    <property type="entry name" value="alpha/beta-Hydrolases"/>
    <property type="match status" value="1"/>
</dbReference>
<proteinExistence type="predicted"/>